<evidence type="ECO:0000313" key="3">
    <source>
        <dbReference type="Proteomes" id="UP000234839"/>
    </source>
</evidence>
<protein>
    <submittedName>
        <fullName evidence="1">Uncharacterized protein</fullName>
    </submittedName>
</protein>
<dbReference type="Proteomes" id="UP000234839">
    <property type="component" value="Unassembled WGS sequence"/>
</dbReference>
<dbReference type="EMBL" id="PJCQ01000021">
    <property type="protein sequence ID" value="PLV17367.1"/>
    <property type="molecule type" value="Genomic_DNA"/>
</dbReference>
<evidence type="ECO:0000313" key="1">
    <source>
        <dbReference type="EMBL" id="PLV17367.1"/>
    </source>
</evidence>
<proteinExistence type="predicted"/>
<organism evidence="1 4">
    <name type="scientific">Pseudomonas guariconensis</name>
    <dbReference type="NCBI Taxonomy" id="1288410"/>
    <lineage>
        <taxon>Bacteria</taxon>
        <taxon>Pseudomonadati</taxon>
        <taxon>Pseudomonadota</taxon>
        <taxon>Gammaproteobacteria</taxon>
        <taxon>Pseudomonadales</taxon>
        <taxon>Pseudomonadaceae</taxon>
        <taxon>Pseudomonas</taxon>
    </lineage>
</organism>
<comment type="caution">
    <text evidence="1">The sequence shown here is derived from an EMBL/GenBank/DDBJ whole genome shotgun (WGS) entry which is preliminary data.</text>
</comment>
<dbReference type="AlphaFoldDB" id="A0AAX0VUR4"/>
<name>A0AAX0VUR4_9PSED</name>
<keyword evidence="3" id="KW-1185">Reference proteome</keyword>
<accession>A0AAX0VUR4</accession>
<sequence>MLHDHRRCPNRPRCRRHRHRRCCRCPGLGRPCCLGRCRRRRCCRCRWHRCHRCRCPWRHRECQSPWHRRRDRWCRCRVSARWECVRYWQCRPPAPKARWRPDTGQGSMKAGVGVSWHVSWIRSACIGTLDAKVGAETATDGVLSHWSSRDCARPAWPRRAPGRRG</sequence>
<evidence type="ECO:0000313" key="4">
    <source>
        <dbReference type="Proteomes" id="UP000234878"/>
    </source>
</evidence>
<reference evidence="3 4" key="1">
    <citation type="submission" date="2017-12" db="EMBL/GenBank/DDBJ databases">
        <title>Detection of the carbapenemase gene blaVIM-5 in members of the Pseudomonas putida group isolated from polluted Nigerian wetlands.</title>
        <authorList>
            <person name="Adelowo O."/>
            <person name="Vollmers J."/>
            <person name="Maeusezahl I."/>
            <person name="Kaster A.-K."/>
            <person name="Mueller J.A."/>
        </authorList>
    </citation>
    <scope>NUCLEOTIDE SEQUENCE [LARGE SCALE GENOMIC DNA]</scope>
    <source>
        <strain evidence="2 3">MR119</strain>
        <strain evidence="1 4">MR144</strain>
    </source>
</reference>
<dbReference type="EMBL" id="PJCP01000010">
    <property type="protein sequence ID" value="PLV23580.1"/>
    <property type="molecule type" value="Genomic_DNA"/>
</dbReference>
<evidence type="ECO:0000313" key="2">
    <source>
        <dbReference type="EMBL" id="PLV23580.1"/>
    </source>
</evidence>
<dbReference type="Proteomes" id="UP000234878">
    <property type="component" value="Unassembled WGS sequence"/>
</dbReference>
<gene>
    <name evidence="1" type="ORF">CXG49_20160</name>
    <name evidence="2" type="ORF">CXG53_13945</name>
</gene>